<dbReference type="PRINTS" id="PR02064">
    <property type="entry name" value="DONSON"/>
</dbReference>
<gene>
    <name evidence="5" type="ORF">O6P43_005758</name>
</gene>
<evidence type="ECO:0000256" key="4">
    <source>
        <dbReference type="ARBA" id="ARBA00025806"/>
    </source>
</evidence>
<sequence length="497" mass="55294">MAKVAARPAPGSLPSDYPLIRGGALNGGTMVKRKTPSELRGEQLKRVNTAELVDESFTSSLDFINEVDNGIKRPEFSRNPRYIDKRVDEVFPVKKSRFRMLSEKENAKENTSIEQTCKQMNLSAISNLAAKRQHEISCPESSDASADVVSDGLLQGCQMIEKRSESKFRTVTELSTAGHKLSGLATIDMDKALRGLAALEHRVTSSSADNLSERFEYPTSTFSGNFLAECQVPGLKAPLDLTLKTNMQVVSSSSGNWIHRLVSMFQFSIQHGHSDSQDMSRHLRLSPSSEVFASTVLNSWIYPQSVLPPALISMLSSSAAEGVELEFLRKRQAAWEESFRNLYYMLRNNFCGIFYVRTSQLAVIFTGGDGSGRSKCSCSAYISQSTRGLRSLLREHDVHFSMPICRSKVEQVNTEDLVELSEIEKHNLGQTRRLSSFSNIDNSLESLLVFSGNKSVHGLYDFLLNYRSLLTSLTGMDCSCTVFSCAFPECCSFFSRD</sequence>
<evidence type="ECO:0000256" key="2">
    <source>
        <dbReference type="ARBA" id="ARBA00022473"/>
    </source>
</evidence>
<keyword evidence="2" id="KW-0217">Developmental protein</keyword>
<keyword evidence="3" id="KW-0539">Nucleus</keyword>
<name>A0AAD7Q6T4_QUISA</name>
<dbReference type="PANTHER" id="PTHR12972:SF0">
    <property type="entry name" value="PROTEIN DOWNSTREAM NEIGHBOR OF SON"/>
    <property type="match status" value="1"/>
</dbReference>
<dbReference type="InterPro" id="IPR024861">
    <property type="entry name" value="Donson"/>
</dbReference>
<dbReference type="EMBL" id="JARAOO010000003">
    <property type="protein sequence ID" value="KAJ7975915.1"/>
    <property type="molecule type" value="Genomic_DNA"/>
</dbReference>
<dbReference type="GO" id="GO:0005634">
    <property type="term" value="C:nucleus"/>
    <property type="evidence" value="ECO:0007669"/>
    <property type="project" value="UniProtKB-SubCell"/>
</dbReference>
<keyword evidence="6" id="KW-1185">Reference proteome</keyword>
<comment type="subcellular location">
    <subcellularLocation>
        <location evidence="1">Nucleus</location>
    </subcellularLocation>
</comment>
<dbReference type="Proteomes" id="UP001163823">
    <property type="component" value="Chromosome 3"/>
</dbReference>
<evidence type="ECO:0000313" key="5">
    <source>
        <dbReference type="EMBL" id="KAJ7975915.1"/>
    </source>
</evidence>
<organism evidence="5 6">
    <name type="scientific">Quillaja saponaria</name>
    <name type="common">Soap bark tree</name>
    <dbReference type="NCBI Taxonomy" id="32244"/>
    <lineage>
        <taxon>Eukaryota</taxon>
        <taxon>Viridiplantae</taxon>
        <taxon>Streptophyta</taxon>
        <taxon>Embryophyta</taxon>
        <taxon>Tracheophyta</taxon>
        <taxon>Spermatophyta</taxon>
        <taxon>Magnoliopsida</taxon>
        <taxon>eudicotyledons</taxon>
        <taxon>Gunneridae</taxon>
        <taxon>Pentapetalae</taxon>
        <taxon>rosids</taxon>
        <taxon>fabids</taxon>
        <taxon>Fabales</taxon>
        <taxon>Quillajaceae</taxon>
        <taxon>Quillaja</taxon>
    </lineage>
</organism>
<evidence type="ECO:0000256" key="1">
    <source>
        <dbReference type="ARBA" id="ARBA00004123"/>
    </source>
</evidence>
<dbReference type="KEGG" id="qsa:O6P43_005758"/>
<protein>
    <submittedName>
        <fullName evidence="5">Protein downstream neighbor of Son</fullName>
    </submittedName>
</protein>
<proteinExistence type="inferred from homology"/>
<reference evidence="5" key="1">
    <citation type="journal article" date="2023" name="Science">
        <title>Elucidation of the pathway for biosynthesis of saponin adjuvants from the soapbark tree.</title>
        <authorList>
            <person name="Reed J."/>
            <person name="Orme A."/>
            <person name="El-Demerdash A."/>
            <person name="Owen C."/>
            <person name="Martin L.B.B."/>
            <person name="Misra R.C."/>
            <person name="Kikuchi S."/>
            <person name="Rejzek M."/>
            <person name="Martin A.C."/>
            <person name="Harkess A."/>
            <person name="Leebens-Mack J."/>
            <person name="Louveau T."/>
            <person name="Stephenson M.J."/>
            <person name="Osbourn A."/>
        </authorList>
    </citation>
    <scope>NUCLEOTIDE SEQUENCE</scope>
    <source>
        <strain evidence="5">S10</strain>
    </source>
</reference>
<dbReference type="AlphaFoldDB" id="A0AAD7Q6T4"/>
<evidence type="ECO:0000313" key="6">
    <source>
        <dbReference type="Proteomes" id="UP001163823"/>
    </source>
</evidence>
<comment type="caution">
    <text evidence="5">The sequence shown here is derived from an EMBL/GenBank/DDBJ whole genome shotgun (WGS) entry which is preliminary data.</text>
</comment>
<accession>A0AAD7Q6T4</accession>
<comment type="similarity">
    <text evidence="4">Belongs to the DONSON family.</text>
</comment>
<dbReference type="GO" id="GO:0033260">
    <property type="term" value="P:nuclear DNA replication"/>
    <property type="evidence" value="ECO:0007669"/>
    <property type="project" value="TreeGrafter"/>
</dbReference>
<evidence type="ECO:0000256" key="3">
    <source>
        <dbReference type="ARBA" id="ARBA00023242"/>
    </source>
</evidence>
<dbReference type="PANTHER" id="PTHR12972">
    <property type="entry name" value="DOWNSTREAM NEIGHBOR OF SON"/>
    <property type="match status" value="1"/>
</dbReference>